<proteinExistence type="predicted"/>
<feature type="coiled-coil region" evidence="1">
    <location>
        <begin position="154"/>
        <end position="181"/>
    </location>
</feature>
<comment type="caution">
    <text evidence="2">The sequence shown here is derived from an EMBL/GenBank/DDBJ whole genome shotgun (WGS) entry which is preliminary data.</text>
</comment>
<keyword evidence="1" id="KW-0175">Coiled coil</keyword>
<evidence type="ECO:0000313" key="5">
    <source>
        <dbReference type="Proteomes" id="UP001231518"/>
    </source>
</evidence>
<dbReference type="EMBL" id="JARGEI010000006">
    <property type="protein sequence ID" value="KAJ8730284.1"/>
    <property type="molecule type" value="Genomic_DNA"/>
</dbReference>
<accession>A0AAD8DPH3</accession>
<dbReference type="Proteomes" id="UP001231518">
    <property type="component" value="Chromosome 9"/>
</dbReference>
<dbReference type="EMBL" id="JARGEI010000021">
    <property type="protein sequence ID" value="KAJ8712119.1"/>
    <property type="molecule type" value="Genomic_DNA"/>
</dbReference>
<organism evidence="2 5">
    <name type="scientific">Mythimna separata</name>
    <name type="common">Oriental armyworm</name>
    <name type="synonym">Pseudaletia separata</name>
    <dbReference type="NCBI Taxonomy" id="271217"/>
    <lineage>
        <taxon>Eukaryota</taxon>
        <taxon>Metazoa</taxon>
        <taxon>Ecdysozoa</taxon>
        <taxon>Arthropoda</taxon>
        <taxon>Hexapoda</taxon>
        <taxon>Insecta</taxon>
        <taxon>Pterygota</taxon>
        <taxon>Neoptera</taxon>
        <taxon>Endopterygota</taxon>
        <taxon>Lepidoptera</taxon>
        <taxon>Glossata</taxon>
        <taxon>Ditrysia</taxon>
        <taxon>Noctuoidea</taxon>
        <taxon>Noctuidae</taxon>
        <taxon>Noctuinae</taxon>
        <taxon>Hadenini</taxon>
        <taxon>Mythimna</taxon>
    </lineage>
</organism>
<protein>
    <submittedName>
        <fullName evidence="2">Uncharacterized protein</fullName>
    </submittedName>
</protein>
<name>A0AAD8DPH3_MYTSE</name>
<dbReference type="Proteomes" id="UP001231518">
    <property type="component" value="Chromosome 17"/>
</dbReference>
<evidence type="ECO:0000256" key="1">
    <source>
        <dbReference type="SAM" id="Coils"/>
    </source>
</evidence>
<evidence type="ECO:0000313" key="2">
    <source>
        <dbReference type="EMBL" id="KAJ8712119.1"/>
    </source>
</evidence>
<evidence type="ECO:0000313" key="4">
    <source>
        <dbReference type="EMBL" id="KAJ8730284.1"/>
    </source>
</evidence>
<gene>
    <name evidence="2" type="ORF">PYW07_004961</name>
    <name evidence="3" type="ORF">PYW07_009997</name>
    <name evidence="4" type="ORF">PYW07_017322</name>
</gene>
<dbReference type="Proteomes" id="UP001231518">
    <property type="component" value="Chromosome 24"/>
</dbReference>
<keyword evidence="5" id="KW-1185">Reference proteome</keyword>
<evidence type="ECO:0000313" key="3">
    <source>
        <dbReference type="EMBL" id="KAJ8715515.1"/>
    </source>
</evidence>
<dbReference type="EMBL" id="JARGEI010000018">
    <property type="protein sequence ID" value="KAJ8715515.1"/>
    <property type="molecule type" value="Genomic_DNA"/>
</dbReference>
<dbReference type="AlphaFoldDB" id="A0AAD8DPH3"/>
<sequence length="343" mass="39025">MSVRRSPPETAASSLEHLTKCSKATTEYLAETRSQPDLSKLNEELSEAQITYRKRKQPFVTECACSDEVKLMRNDLSRITSLLENYTSQNTQIINRMNETIISVKNEMTELKVSHEQIKSLVTSNAADISAQIQDIKSTTAIIASDHGNMKSQISQIEIKVTNSEDKIKMLETDYRKLKLSTQTTQTSQLSANEQIIREVQDRKKRENNIIIVGIPEQTSIDTQERILRDESDVLNITSKVSATIPKPNKIFRIGKYKAGSTRRIKVCYDAPESPMLLLRNKEKIPENIKIYSDQTPAQHKYFLAIKEELRQRAESGESDLTIKYINGVPTIIKQASKNFNDQ</sequence>
<reference evidence="2" key="1">
    <citation type="submission" date="2023-03" db="EMBL/GenBank/DDBJ databases">
        <title>Chromosome-level genomes of two armyworms, Mythimna separata and Mythimna loreyi, provide insights into the biosynthesis and reception of sex pheromones.</title>
        <authorList>
            <person name="Zhao H."/>
        </authorList>
    </citation>
    <scope>NUCLEOTIDE SEQUENCE</scope>
    <source>
        <strain evidence="2">BeijingLab</strain>
        <tissue evidence="2">Pupa</tissue>
    </source>
</reference>